<accession>A0A3Q2QDK0</accession>
<dbReference type="Proteomes" id="UP000265000">
    <property type="component" value="Unplaced"/>
</dbReference>
<reference evidence="1" key="1">
    <citation type="submission" date="2025-08" db="UniProtKB">
        <authorList>
            <consortium name="Ensembl"/>
        </authorList>
    </citation>
    <scope>IDENTIFICATION</scope>
</reference>
<reference evidence="1" key="2">
    <citation type="submission" date="2025-09" db="UniProtKB">
        <authorList>
            <consortium name="Ensembl"/>
        </authorList>
    </citation>
    <scope>IDENTIFICATION</scope>
</reference>
<evidence type="ECO:0000313" key="1">
    <source>
        <dbReference type="Ensembl" id="ENSFHEP00000025303.1"/>
    </source>
</evidence>
<sequence length="83" mass="9698">MMPFLTPCVAEKILSLVCARHIREVMLASTTHRVAKDFHTAHLGTFLTMQTVLCAKTWRTSKRSFWRRFVNVDIFMIWLKSSP</sequence>
<dbReference type="Ensembl" id="ENSFHET00000005581.1">
    <property type="protein sequence ID" value="ENSFHEP00000025303.1"/>
    <property type="gene ID" value="ENSFHEG00000007433.1"/>
</dbReference>
<evidence type="ECO:0000313" key="2">
    <source>
        <dbReference type="Proteomes" id="UP000265000"/>
    </source>
</evidence>
<proteinExistence type="predicted"/>
<name>A0A3Q2QDK0_FUNHE</name>
<protein>
    <submittedName>
        <fullName evidence="1">Uncharacterized protein</fullName>
    </submittedName>
</protein>
<organism evidence="1 2">
    <name type="scientific">Fundulus heteroclitus</name>
    <name type="common">Killifish</name>
    <name type="synonym">Mummichog</name>
    <dbReference type="NCBI Taxonomy" id="8078"/>
    <lineage>
        <taxon>Eukaryota</taxon>
        <taxon>Metazoa</taxon>
        <taxon>Chordata</taxon>
        <taxon>Craniata</taxon>
        <taxon>Vertebrata</taxon>
        <taxon>Euteleostomi</taxon>
        <taxon>Actinopterygii</taxon>
        <taxon>Neopterygii</taxon>
        <taxon>Teleostei</taxon>
        <taxon>Neoteleostei</taxon>
        <taxon>Acanthomorphata</taxon>
        <taxon>Ovalentaria</taxon>
        <taxon>Atherinomorphae</taxon>
        <taxon>Cyprinodontiformes</taxon>
        <taxon>Fundulidae</taxon>
        <taxon>Fundulus</taxon>
    </lineage>
</organism>
<keyword evidence="2" id="KW-1185">Reference proteome</keyword>
<dbReference type="AlphaFoldDB" id="A0A3Q2QDK0"/>